<dbReference type="GO" id="GO:0008017">
    <property type="term" value="F:microtubule binding"/>
    <property type="evidence" value="ECO:0007669"/>
    <property type="project" value="InterPro"/>
</dbReference>
<accession>A0A8J5LY77</accession>
<dbReference type="EMBL" id="JACMSC010000003">
    <property type="protein sequence ID" value="KAG6528182.1"/>
    <property type="molecule type" value="Genomic_DNA"/>
</dbReference>
<protein>
    <submittedName>
        <fullName evidence="2">Uncharacterized protein</fullName>
    </submittedName>
</protein>
<dbReference type="PANTHER" id="PTHR33737">
    <property type="entry name" value="OS05G0121800 PROTEIN"/>
    <property type="match status" value="1"/>
</dbReference>
<keyword evidence="3" id="KW-1185">Reference proteome</keyword>
<feature type="region of interest" description="Disordered" evidence="1">
    <location>
        <begin position="696"/>
        <end position="721"/>
    </location>
</feature>
<dbReference type="InterPro" id="IPR045882">
    <property type="entry name" value="GPT1/2"/>
</dbReference>
<feature type="region of interest" description="Disordered" evidence="1">
    <location>
        <begin position="538"/>
        <end position="623"/>
    </location>
</feature>
<dbReference type="Proteomes" id="UP000734854">
    <property type="component" value="Unassembled WGS sequence"/>
</dbReference>
<evidence type="ECO:0000313" key="2">
    <source>
        <dbReference type="EMBL" id="KAG6528182.1"/>
    </source>
</evidence>
<sequence>MGSLSNPPDPSFTAAEEDVESSVPPPVASPGSLSDVGLLDYKVDLNHYCQSPKHLDKENLSSIEEDSLDMSTFSKLGTTQKRSKKDNGVNLRKSLAWNPAFFTEEGVLNPLELCVLSGSSLRSKEKVLSVVNGQMSPLLGGLHDRTPVNAVDHQKFYGKMDALSASKNNIQFKAENLHSKLNGSIWEELQERIANTNAANPTSKIPKLVPAKSHTASIPMTSRDAIPSVRNFNSNTSVNAVNMEERTLQMRCFQSNTRKQSACSLSMKPSAIDCSRPLVPRINKGATESSSISKVVKGTAISSISANGSSSLPKKVYGDAVLHAKLSGLRMPSPSLGFFQKGKVPRSGSQSQRTVHPFRPTIPHGKTMNVTSVDGLKILPASAKEKSINGSVAPRSFAGTTIASKMENSFATSSLLTSNGNALHPSRRENISTAKVDIVKEVAYASNTILDDNPLVDGAKIAKAGSLGVLNETQIDERLSTEDNKAKQSSPAYAQFVTDAISGEDELAAGNLHINQDPELVLSDRVVDFPSLSATRASLTLSKSSSSEADGSLALDTGNEHESRSYLRSSTVPDSDCDMISNSEMLDSPSQKPDMPAETENCGTNYSSFRLTSTSEDSLTSPSASCEVQDHNIECVNEDHINSKEVESLLQNGSENEQKDKGKQDICHLKLNAVPFSEEWLAEIETFGEDILELKTGPVQNSPPDKTLSEPGPWSPVKRKTQEVGPFACTKHSANFSHSEPIS</sequence>
<feature type="compositionally biased region" description="Polar residues" evidence="1">
    <location>
        <begin position="601"/>
        <end position="623"/>
    </location>
</feature>
<feature type="compositionally biased region" description="Low complexity" evidence="1">
    <location>
        <begin position="538"/>
        <end position="547"/>
    </location>
</feature>
<proteinExistence type="predicted"/>
<gene>
    <name evidence="2" type="ORF">ZIOFF_010332</name>
</gene>
<feature type="region of interest" description="Disordered" evidence="1">
    <location>
        <begin position="1"/>
        <end position="32"/>
    </location>
</feature>
<comment type="caution">
    <text evidence="2">The sequence shown here is derived from an EMBL/GenBank/DDBJ whole genome shotgun (WGS) entry which is preliminary data.</text>
</comment>
<name>A0A8J5LY77_ZINOF</name>
<feature type="region of interest" description="Disordered" evidence="1">
    <location>
        <begin position="342"/>
        <end position="365"/>
    </location>
</feature>
<reference evidence="2 3" key="1">
    <citation type="submission" date="2020-08" db="EMBL/GenBank/DDBJ databases">
        <title>Plant Genome Project.</title>
        <authorList>
            <person name="Zhang R.-G."/>
        </authorList>
    </citation>
    <scope>NUCLEOTIDE SEQUENCE [LARGE SCALE GENOMIC DNA]</scope>
    <source>
        <tissue evidence="2">Rhizome</tissue>
    </source>
</reference>
<evidence type="ECO:0000256" key="1">
    <source>
        <dbReference type="SAM" id="MobiDB-lite"/>
    </source>
</evidence>
<feature type="compositionally biased region" description="Polar residues" evidence="1">
    <location>
        <begin position="580"/>
        <end position="591"/>
    </location>
</feature>
<dbReference type="PANTHER" id="PTHR33737:SF19">
    <property type="entry name" value="BNAA10G12980D PROTEIN"/>
    <property type="match status" value="1"/>
</dbReference>
<organism evidence="2 3">
    <name type="scientific">Zingiber officinale</name>
    <name type="common">Ginger</name>
    <name type="synonym">Amomum zingiber</name>
    <dbReference type="NCBI Taxonomy" id="94328"/>
    <lineage>
        <taxon>Eukaryota</taxon>
        <taxon>Viridiplantae</taxon>
        <taxon>Streptophyta</taxon>
        <taxon>Embryophyta</taxon>
        <taxon>Tracheophyta</taxon>
        <taxon>Spermatophyta</taxon>
        <taxon>Magnoliopsida</taxon>
        <taxon>Liliopsida</taxon>
        <taxon>Zingiberales</taxon>
        <taxon>Zingiberaceae</taxon>
        <taxon>Zingiber</taxon>
    </lineage>
</organism>
<dbReference type="AlphaFoldDB" id="A0A8J5LY77"/>
<evidence type="ECO:0000313" key="3">
    <source>
        <dbReference type="Proteomes" id="UP000734854"/>
    </source>
</evidence>